<keyword evidence="7" id="KW-1185">Reference proteome</keyword>
<dbReference type="InterPro" id="IPR001965">
    <property type="entry name" value="Znf_PHD"/>
</dbReference>
<feature type="domain" description="Zinc finger PHD-type" evidence="5">
    <location>
        <begin position="285"/>
        <end position="327"/>
    </location>
</feature>
<keyword evidence="2" id="KW-0863">Zinc-finger</keyword>
<dbReference type="Proteomes" id="UP001152888">
    <property type="component" value="Unassembled WGS sequence"/>
</dbReference>
<dbReference type="Gene3D" id="3.30.40.10">
    <property type="entry name" value="Zinc/RING finger domain, C3HC4 (zinc finger)"/>
    <property type="match status" value="1"/>
</dbReference>
<evidence type="ECO:0000313" key="6">
    <source>
        <dbReference type="EMBL" id="CAH1972680.1"/>
    </source>
</evidence>
<organism evidence="6 7">
    <name type="scientific">Acanthoscelides obtectus</name>
    <name type="common">Bean weevil</name>
    <name type="synonym">Bruchus obtectus</name>
    <dbReference type="NCBI Taxonomy" id="200917"/>
    <lineage>
        <taxon>Eukaryota</taxon>
        <taxon>Metazoa</taxon>
        <taxon>Ecdysozoa</taxon>
        <taxon>Arthropoda</taxon>
        <taxon>Hexapoda</taxon>
        <taxon>Insecta</taxon>
        <taxon>Pterygota</taxon>
        <taxon>Neoptera</taxon>
        <taxon>Endopterygota</taxon>
        <taxon>Coleoptera</taxon>
        <taxon>Polyphaga</taxon>
        <taxon>Cucujiformia</taxon>
        <taxon>Chrysomeloidea</taxon>
        <taxon>Chrysomelidae</taxon>
        <taxon>Bruchinae</taxon>
        <taxon>Bruchini</taxon>
        <taxon>Acanthoscelides</taxon>
    </lineage>
</organism>
<dbReference type="GO" id="GO:0008270">
    <property type="term" value="F:zinc ion binding"/>
    <property type="evidence" value="ECO:0007669"/>
    <property type="project" value="UniProtKB-KW"/>
</dbReference>
<reference evidence="6" key="1">
    <citation type="submission" date="2022-03" db="EMBL/GenBank/DDBJ databases">
        <authorList>
            <person name="Sayadi A."/>
        </authorList>
    </citation>
    <scope>NUCLEOTIDE SEQUENCE</scope>
</reference>
<accession>A0A9P0KGI8</accession>
<feature type="region of interest" description="Disordered" evidence="4">
    <location>
        <begin position="164"/>
        <end position="186"/>
    </location>
</feature>
<name>A0A9P0KGI8_ACAOB</name>
<keyword evidence="3" id="KW-0862">Zinc</keyword>
<dbReference type="SMART" id="SM00249">
    <property type="entry name" value="PHD"/>
    <property type="match status" value="1"/>
</dbReference>
<evidence type="ECO:0000256" key="4">
    <source>
        <dbReference type="SAM" id="MobiDB-lite"/>
    </source>
</evidence>
<proteinExistence type="predicted"/>
<sequence>MVAIKFVKPSKNEKCIILLDGHTTHSKNLEAIILARENGIILLQLSGHTTHRLQPLDIGVVKSVESSYMQVMANRLRTNVGQKVTQFEVTALLTEAYKNSASTSNSVNGFRASGVWLVNRNGFSDTDFVASENLLIPDTVEPEKEDTPSEVTDVANENQAILVQEDPSPSTSRLTQEEKMRPHKDSKTVLIEKISPLPKPKIVKKLGERAKRATQKVAILTESPYQNEPEEKYALKARKDEMKKAKETAKKDIFQTKKSKQNTRKTKPSDKEDKIIIETNADDWFCTICQESIVEDIIKCNKCETWAHEMCSDLSRLKGDYVCEFCL</sequence>
<feature type="compositionally biased region" description="Basic and acidic residues" evidence="4">
    <location>
        <begin position="175"/>
        <end position="186"/>
    </location>
</feature>
<evidence type="ECO:0000256" key="3">
    <source>
        <dbReference type="ARBA" id="ARBA00022833"/>
    </source>
</evidence>
<gene>
    <name evidence="6" type="ORF">ACAOBT_LOCUS10135</name>
</gene>
<keyword evidence="1" id="KW-0479">Metal-binding</keyword>
<protein>
    <recommendedName>
        <fullName evidence="5">Zinc finger PHD-type domain-containing protein</fullName>
    </recommendedName>
</protein>
<evidence type="ECO:0000259" key="5">
    <source>
        <dbReference type="SMART" id="SM00249"/>
    </source>
</evidence>
<dbReference type="SUPFAM" id="SSF57903">
    <property type="entry name" value="FYVE/PHD zinc finger"/>
    <property type="match status" value="1"/>
</dbReference>
<dbReference type="InterPro" id="IPR013083">
    <property type="entry name" value="Znf_RING/FYVE/PHD"/>
</dbReference>
<dbReference type="Pfam" id="PF03184">
    <property type="entry name" value="DDE_1"/>
    <property type="match status" value="1"/>
</dbReference>
<evidence type="ECO:0000256" key="2">
    <source>
        <dbReference type="ARBA" id="ARBA00022771"/>
    </source>
</evidence>
<dbReference type="InterPro" id="IPR004875">
    <property type="entry name" value="DDE_SF_endonuclease_dom"/>
</dbReference>
<dbReference type="OrthoDB" id="9995375at2759"/>
<dbReference type="CDD" id="cd15489">
    <property type="entry name" value="PHD_SF"/>
    <property type="match status" value="1"/>
</dbReference>
<dbReference type="EMBL" id="CAKOFQ010006801">
    <property type="protein sequence ID" value="CAH1972680.1"/>
    <property type="molecule type" value="Genomic_DNA"/>
</dbReference>
<evidence type="ECO:0000256" key="1">
    <source>
        <dbReference type="ARBA" id="ARBA00022723"/>
    </source>
</evidence>
<dbReference type="InterPro" id="IPR011011">
    <property type="entry name" value="Znf_FYVE_PHD"/>
</dbReference>
<dbReference type="GO" id="GO:0003676">
    <property type="term" value="F:nucleic acid binding"/>
    <property type="evidence" value="ECO:0007669"/>
    <property type="project" value="InterPro"/>
</dbReference>
<feature type="compositionally biased region" description="Polar residues" evidence="4">
    <location>
        <begin position="164"/>
        <end position="174"/>
    </location>
</feature>
<dbReference type="AlphaFoldDB" id="A0A9P0KGI8"/>
<comment type="caution">
    <text evidence="6">The sequence shown here is derived from an EMBL/GenBank/DDBJ whole genome shotgun (WGS) entry which is preliminary data.</text>
</comment>
<evidence type="ECO:0000313" key="7">
    <source>
        <dbReference type="Proteomes" id="UP001152888"/>
    </source>
</evidence>